<keyword evidence="2 6" id="KW-0812">Transmembrane</keyword>
<sequence>MVESRQAEALALACLFPVLAALFVGARTYSRYLGQNFGWDDWLIYIALALLLGETISIYKYILLSHTGYHVHDIQKQTPEQQVLALKWSFAVQMFYHPMMGAIRASIIQFLFRVRDKRFFIKLSLHVVFWINIGYMVSTTFVNIFQCTPVHYAYMRPIEDLDGTKHGRCIDSLAFILASCALSIIMDLIIIPIPTAMVWNLQMRTKTKTAVVVIMSMGWVATAVSVGRFVVYYIRFSPDQKDKTWDIGVVISIVEPAIGIIAACAPAMKCLIRNMAPRYFSESETSFSTRGQSVPKSGHHRKSSSLHYAMGKEIEQSRVDRLARDEEMYGMRSLGSADSREYIVTVTAGAGTKHETAGAQRKLSVKTGRSDTVEAVPKTFLRD</sequence>
<evidence type="ECO:0000313" key="8">
    <source>
        <dbReference type="EMBL" id="KAF2741210.1"/>
    </source>
</evidence>
<comment type="caution">
    <text evidence="8">The sequence shown here is derived from an EMBL/GenBank/DDBJ whole genome shotgun (WGS) entry which is preliminary data.</text>
</comment>
<dbReference type="GO" id="GO:0016020">
    <property type="term" value="C:membrane"/>
    <property type="evidence" value="ECO:0007669"/>
    <property type="project" value="UniProtKB-SubCell"/>
</dbReference>
<keyword evidence="3 6" id="KW-1133">Transmembrane helix</keyword>
<keyword evidence="9" id="KW-1185">Reference proteome</keyword>
<protein>
    <recommendedName>
        <fullName evidence="7">Rhodopsin domain-containing protein</fullName>
    </recommendedName>
</protein>
<reference evidence="8" key="1">
    <citation type="journal article" date="2020" name="Stud. Mycol.">
        <title>101 Dothideomycetes genomes: a test case for predicting lifestyles and emergence of pathogens.</title>
        <authorList>
            <person name="Haridas S."/>
            <person name="Albert R."/>
            <person name="Binder M."/>
            <person name="Bloem J."/>
            <person name="Labutti K."/>
            <person name="Salamov A."/>
            <person name="Andreopoulos B."/>
            <person name="Baker S."/>
            <person name="Barry K."/>
            <person name="Bills G."/>
            <person name="Bluhm B."/>
            <person name="Cannon C."/>
            <person name="Castanera R."/>
            <person name="Culley D."/>
            <person name="Daum C."/>
            <person name="Ezra D."/>
            <person name="Gonzalez J."/>
            <person name="Henrissat B."/>
            <person name="Kuo A."/>
            <person name="Liang C."/>
            <person name="Lipzen A."/>
            <person name="Lutzoni F."/>
            <person name="Magnuson J."/>
            <person name="Mondo S."/>
            <person name="Nolan M."/>
            <person name="Ohm R."/>
            <person name="Pangilinan J."/>
            <person name="Park H.-J."/>
            <person name="Ramirez L."/>
            <person name="Alfaro M."/>
            <person name="Sun H."/>
            <person name="Tritt A."/>
            <person name="Yoshinaga Y."/>
            <person name="Zwiers L.-H."/>
            <person name="Turgeon B."/>
            <person name="Goodwin S."/>
            <person name="Spatafora J."/>
            <person name="Crous P."/>
            <person name="Grigoriev I."/>
        </authorList>
    </citation>
    <scope>NUCLEOTIDE SEQUENCE</scope>
    <source>
        <strain evidence="8">CBS 125425</strain>
    </source>
</reference>
<accession>A0A9P4VA35</accession>
<dbReference type="InterPro" id="IPR049326">
    <property type="entry name" value="Rhodopsin_dom_fungi"/>
</dbReference>
<dbReference type="AlphaFoldDB" id="A0A9P4VA35"/>
<dbReference type="PANTHER" id="PTHR33048:SF160">
    <property type="entry name" value="SAT4 FAMILY MEMBRANE PROTEIN"/>
    <property type="match status" value="1"/>
</dbReference>
<dbReference type="Pfam" id="PF20684">
    <property type="entry name" value="Fung_rhodopsin"/>
    <property type="match status" value="1"/>
</dbReference>
<evidence type="ECO:0000256" key="4">
    <source>
        <dbReference type="ARBA" id="ARBA00023136"/>
    </source>
</evidence>
<feature type="transmembrane region" description="Helical" evidence="6">
    <location>
        <begin position="173"/>
        <end position="199"/>
    </location>
</feature>
<feature type="transmembrane region" description="Helical" evidence="6">
    <location>
        <begin position="211"/>
        <end position="235"/>
    </location>
</feature>
<comment type="similarity">
    <text evidence="5">Belongs to the SAT4 family.</text>
</comment>
<dbReference type="InterPro" id="IPR052337">
    <property type="entry name" value="SAT4-like"/>
</dbReference>
<evidence type="ECO:0000256" key="6">
    <source>
        <dbReference type="SAM" id="Phobius"/>
    </source>
</evidence>
<comment type="subcellular location">
    <subcellularLocation>
        <location evidence="1">Membrane</location>
        <topology evidence="1">Multi-pass membrane protein</topology>
    </subcellularLocation>
</comment>
<evidence type="ECO:0000259" key="7">
    <source>
        <dbReference type="Pfam" id="PF20684"/>
    </source>
</evidence>
<dbReference type="PANTHER" id="PTHR33048">
    <property type="entry name" value="PTH11-LIKE INTEGRAL MEMBRANE PROTEIN (AFU_ORTHOLOGUE AFUA_5G11245)"/>
    <property type="match status" value="1"/>
</dbReference>
<dbReference type="Proteomes" id="UP000799444">
    <property type="component" value="Unassembled WGS sequence"/>
</dbReference>
<evidence type="ECO:0000256" key="5">
    <source>
        <dbReference type="ARBA" id="ARBA00038359"/>
    </source>
</evidence>
<evidence type="ECO:0000313" key="9">
    <source>
        <dbReference type="Proteomes" id="UP000799444"/>
    </source>
</evidence>
<evidence type="ECO:0000256" key="3">
    <source>
        <dbReference type="ARBA" id="ARBA00022989"/>
    </source>
</evidence>
<dbReference type="EMBL" id="ML996098">
    <property type="protein sequence ID" value="KAF2741210.1"/>
    <property type="molecule type" value="Genomic_DNA"/>
</dbReference>
<feature type="transmembrane region" description="Helical" evidence="6">
    <location>
        <begin position="247"/>
        <end position="268"/>
    </location>
</feature>
<name>A0A9P4VA35_9PLEO</name>
<feature type="transmembrane region" description="Helical" evidence="6">
    <location>
        <begin position="42"/>
        <end position="62"/>
    </location>
</feature>
<keyword evidence="4 6" id="KW-0472">Membrane</keyword>
<evidence type="ECO:0000256" key="1">
    <source>
        <dbReference type="ARBA" id="ARBA00004141"/>
    </source>
</evidence>
<dbReference type="OrthoDB" id="5283415at2759"/>
<gene>
    <name evidence="8" type="ORF">EJ04DRAFT_117439</name>
</gene>
<feature type="domain" description="Rhodopsin" evidence="7">
    <location>
        <begin position="26"/>
        <end position="273"/>
    </location>
</feature>
<evidence type="ECO:0000256" key="2">
    <source>
        <dbReference type="ARBA" id="ARBA00022692"/>
    </source>
</evidence>
<feature type="transmembrane region" description="Helical" evidence="6">
    <location>
        <begin position="123"/>
        <end position="145"/>
    </location>
</feature>
<organism evidence="8 9">
    <name type="scientific">Polyplosphaeria fusca</name>
    <dbReference type="NCBI Taxonomy" id="682080"/>
    <lineage>
        <taxon>Eukaryota</taxon>
        <taxon>Fungi</taxon>
        <taxon>Dikarya</taxon>
        <taxon>Ascomycota</taxon>
        <taxon>Pezizomycotina</taxon>
        <taxon>Dothideomycetes</taxon>
        <taxon>Pleosporomycetidae</taxon>
        <taxon>Pleosporales</taxon>
        <taxon>Tetraplosphaeriaceae</taxon>
        <taxon>Polyplosphaeria</taxon>
    </lineage>
</organism>
<proteinExistence type="inferred from homology"/>